<evidence type="ECO:0000313" key="2">
    <source>
        <dbReference type="EMBL" id="MBB4617414.1"/>
    </source>
</evidence>
<gene>
    <name evidence="2" type="ORF">GGQ96_001534</name>
</gene>
<feature type="domain" description="BLUF" evidence="1">
    <location>
        <begin position="7"/>
        <end position="98"/>
    </location>
</feature>
<dbReference type="SMART" id="SM01034">
    <property type="entry name" value="BLUF"/>
    <property type="match status" value="1"/>
</dbReference>
<dbReference type="Gene3D" id="3.30.70.100">
    <property type="match status" value="1"/>
</dbReference>
<evidence type="ECO:0000313" key="3">
    <source>
        <dbReference type="Proteomes" id="UP000574769"/>
    </source>
</evidence>
<accession>A0A7W7AJJ8</accession>
<dbReference type="InterPro" id="IPR036046">
    <property type="entry name" value="Acylphosphatase-like_dom_sf"/>
</dbReference>
<dbReference type="GO" id="GO:0071949">
    <property type="term" value="F:FAD binding"/>
    <property type="evidence" value="ECO:0007669"/>
    <property type="project" value="InterPro"/>
</dbReference>
<dbReference type="RefSeq" id="WP_184113144.1">
    <property type="nucleotide sequence ID" value="NZ_JACHNY010000002.1"/>
</dbReference>
<dbReference type="Proteomes" id="UP000574769">
    <property type="component" value="Unassembled WGS sequence"/>
</dbReference>
<dbReference type="SUPFAM" id="SSF54975">
    <property type="entry name" value="Acylphosphatase/BLUF domain-like"/>
    <property type="match status" value="1"/>
</dbReference>
<organism evidence="2 3">
    <name type="scientific">Sphingomonas abaci</name>
    <dbReference type="NCBI Taxonomy" id="237611"/>
    <lineage>
        <taxon>Bacteria</taxon>
        <taxon>Pseudomonadati</taxon>
        <taxon>Pseudomonadota</taxon>
        <taxon>Alphaproteobacteria</taxon>
        <taxon>Sphingomonadales</taxon>
        <taxon>Sphingomonadaceae</taxon>
        <taxon>Sphingomonas</taxon>
    </lineage>
</organism>
<sequence length="130" mass="14575">MSQVERVRRIIYSSRATGVNLRDDHQDILAVSRRNNGMDGISGILWIRGDRYLQLLEGPPESVAGTFSRIADDARHRDVVVLDDQLAVERQFGDWAMAGDPGERPEDASLRLRGLLRNADGEVARFFDPA</sequence>
<name>A0A7W7AJJ8_9SPHN</name>
<proteinExistence type="predicted"/>
<protein>
    <recommendedName>
        <fullName evidence="1">BLUF domain-containing protein</fullName>
    </recommendedName>
</protein>
<dbReference type="Pfam" id="PF04940">
    <property type="entry name" value="BLUF"/>
    <property type="match status" value="1"/>
</dbReference>
<reference evidence="2 3" key="1">
    <citation type="submission" date="2020-08" db="EMBL/GenBank/DDBJ databases">
        <title>Genomic Encyclopedia of Type Strains, Phase IV (KMG-IV): sequencing the most valuable type-strain genomes for metagenomic binning, comparative biology and taxonomic classification.</title>
        <authorList>
            <person name="Goeker M."/>
        </authorList>
    </citation>
    <scope>NUCLEOTIDE SEQUENCE [LARGE SCALE GENOMIC DNA]</scope>
    <source>
        <strain evidence="2 3">DSM 15867</strain>
    </source>
</reference>
<dbReference type="AlphaFoldDB" id="A0A7W7AJJ8"/>
<evidence type="ECO:0000259" key="1">
    <source>
        <dbReference type="PROSITE" id="PS50925"/>
    </source>
</evidence>
<dbReference type="GO" id="GO:0009882">
    <property type="term" value="F:blue light photoreceptor activity"/>
    <property type="evidence" value="ECO:0007669"/>
    <property type="project" value="InterPro"/>
</dbReference>
<keyword evidence="3" id="KW-1185">Reference proteome</keyword>
<dbReference type="InterPro" id="IPR007024">
    <property type="entry name" value="BLUF_domain"/>
</dbReference>
<dbReference type="PROSITE" id="PS50925">
    <property type="entry name" value="BLUF"/>
    <property type="match status" value="1"/>
</dbReference>
<comment type="caution">
    <text evidence="2">The sequence shown here is derived from an EMBL/GenBank/DDBJ whole genome shotgun (WGS) entry which is preliminary data.</text>
</comment>
<dbReference type="EMBL" id="JACHNY010000002">
    <property type="protein sequence ID" value="MBB4617414.1"/>
    <property type="molecule type" value="Genomic_DNA"/>
</dbReference>